<dbReference type="Gene3D" id="3.40.50.720">
    <property type="entry name" value="NAD(P)-binding Rossmann-like Domain"/>
    <property type="match status" value="1"/>
</dbReference>
<evidence type="ECO:0000313" key="2">
    <source>
        <dbReference type="Proteomes" id="UP000462435"/>
    </source>
</evidence>
<organism evidence="1 2">
    <name type="scientific">Herbaspirillum frisingense</name>
    <dbReference type="NCBI Taxonomy" id="92645"/>
    <lineage>
        <taxon>Bacteria</taxon>
        <taxon>Pseudomonadati</taxon>
        <taxon>Pseudomonadota</taxon>
        <taxon>Betaproteobacteria</taxon>
        <taxon>Burkholderiales</taxon>
        <taxon>Oxalobacteraceae</taxon>
        <taxon>Herbaspirillum</taxon>
    </lineage>
</organism>
<gene>
    <name evidence="1" type="ORF">GAK35_00402</name>
</gene>
<evidence type="ECO:0000313" key="1">
    <source>
        <dbReference type="EMBL" id="KAF1048178.1"/>
    </source>
</evidence>
<comment type="caution">
    <text evidence="1">The sequence shown here is derived from an EMBL/GenBank/DDBJ whole genome shotgun (WGS) entry which is preliminary data.</text>
</comment>
<evidence type="ECO:0008006" key="3">
    <source>
        <dbReference type="Google" id="ProtNLM"/>
    </source>
</evidence>
<reference evidence="2" key="1">
    <citation type="journal article" date="2020" name="MBio">
        <title>Horizontal gene transfer to a defensive symbiont with a reduced genome amongst a multipartite beetle microbiome.</title>
        <authorList>
            <person name="Waterworth S.C."/>
            <person name="Florez L.V."/>
            <person name="Rees E.R."/>
            <person name="Hertweck C."/>
            <person name="Kaltenpoth M."/>
            <person name="Kwan J.C."/>
        </authorList>
    </citation>
    <scope>NUCLEOTIDE SEQUENCE [LARGE SCALE GENOMIC DNA]</scope>
</reference>
<dbReference type="AlphaFoldDB" id="A0A7V8JW71"/>
<sequence>MKVLIFGASGMVGLGVLRECLVASDVTQVTTLGRSPADIRLFRKDREDAGFNYAVSNKLRQVVHADMFDYRSIEEQLRGFDACFFCLGVSSLGMREDAYARITYDLTMAAAQTLRRLNPEMTFIYVSGASTDSSEHGKVMWARVKGKTENALMKMGFGRALMFRPGAMIAMHGVRSKTLAYRLLYPLLGPLLPLARAIRPDQILTTELIGQAMLEGARRGAREGVLESPDIRKLALRMA</sequence>
<dbReference type="PANTHER" id="PTHR14097:SF8">
    <property type="entry name" value="NAD(P)-BINDING DOMAIN-CONTAINING PROTEIN"/>
    <property type="match status" value="1"/>
</dbReference>
<dbReference type="Proteomes" id="UP000462435">
    <property type="component" value="Unassembled WGS sequence"/>
</dbReference>
<proteinExistence type="predicted"/>
<dbReference type="SUPFAM" id="SSF51735">
    <property type="entry name" value="NAD(P)-binding Rossmann-fold domains"/>
    <property type="match status" value="1"/>
</dbReference>
<name>A0A7V8JW71_9BURK</name>
<dbReference type="InterPro" id="IPR036291">
    <property type="entry name" value="NAD(P)-bd_dom_sf"/>
</dbReference>
<dbReference type="EMBL" id="WNDX01000006">
    <property type="protein sequence ID" value="KAF1048178.1"/>
    <property type="molecule type" value="Genomic_DNA"/>
</dbReference>
<protein>
    <recommendedName>
        <fullName evidence="3">Epimerase</fullName>
    </recommendedName>
</protein>
<accession>A0A7V8JW71</accession>
<dbReference type="PANTHER" id="PTHR14097">
    <property type="entry name" value="OXIDOREDUCTASE HTATIP2"/>
    <property type="match status" value="1"/>
</dbReference>